<dbReference type="EMBL" id="JAGMUU010000039">
    <property type="protein sequence ID" value="KAH7115358.1"/>
    <property type="molecule type" value="Genomic_DNA"/>
</dbReference>
<protein>
    <recommendedName>
        <fullName evidence="3">Arrestin-like N-terminal domain-containing protein</fullName>
    </recommendedName>
</protein>
<dbReference type="Gene3D" id="2.60.40.640">
    <property type="match status" value="1"/>
</dbReference>
<organism evidence="1 2">
    <name type="scientific">Dactylonectria estremocensis</name>
    <dbReference type="NCBI Taxonomy" id="1079267"/>
    <lineage>
        <taxon>Eukaryota</taxon>
        <taxon>Fungi</taxon>
        <taxon>Dikarya</taxon>
        <taxon>Ascomycota</taxon>
        <taxon>Pezizomycotina</taxon>
        <taxon>Sordariomycetes</taxon>
        <taxon>Hypocreomycetidae</taxon>
        <taxon>Hypocreales</taxon>
        <taxon>Nectriaceae</taxon>
        <taxon>Dactylonectria</taxon>
    </lineage>
</organism>
<evidence type="ECO:0000313" key="1">
    <source>
        <dbReference type="EMBL" id="KAH7115358.1"/>
    </source>
</evidence>
<dbReference type="Proteomes" id="UP000717696">
    <property type="component" value="Unassembled WGS sequence"/>
</dbReference>
<dbReference type="OrthoDB" id="5206208at2759"/>
<proteinExistence type="predicted"/>
<evidence type="ECO:0008006" key="3">
    <source>
        <dbReference type="Google" id="ProtNLM"/>
    </source>
</evidence>
<comment type="caution">
    <text evidence="1">The sequence shown here is derived from an EMBL/GenBank/DDBJ whole genome shotgun (WGS) entry which is preliminary data.</text>
</comment>
<gene>
    <name evidence="1" type="ORF">B0J13DRAFT_209052</name>
</gene>
<reference evidence="1" key="1">
    <citation type="journal article" date="2021" name="Nat. Commun.">
        <title>Genetic determinants of endophytism in the Arabidopsis root mycobiome.</title>
        <authorList>
            <person name="Mesny F."/>
            <person name="Miyauchi S."/>
            <person name="Thiergart T."/>
            <person name="Pickel B."/>
            <person name="Atanasova L."/>
            <person name="Karlsson M."/>
            <person name="Huettel B."/>
            <person name="Barry K.W."/>
            <person name="Haridas S."/>
            <person name="Chen C."/>
            <person name="Bauer D."/>
            <person name="Andreopoulos W."/>
            <person name="Pangilinan J."/>
            <person name="LaButti K."/>
            <person name="Riley R."/>
            <person name="Lipzen A."/>
            <person name="Clum A."/>
            <person name="Drula E."/>
            <person name="Henrissat B."/>
            <person name="Kohler A."/>
            <person name="Grigoriev I.V."/>
            <person name="Martin F.M."/>
            <person name="Hacquard S."/>
        </authorList>
    </citation>
    <scope>NUCLEOTIDE SEQUENCE</scope>
    <source>
        <strain evidence="1">MPI-CAGE-AT-0021</strain>
    </source>
</reference>
<accession>A0A9P9DA29</accession>
<name>A0A9P9DA29_9HYPO</name>
<evidence type="ECO:0000313" key="2">
    <source>
        <dbReference type="Proteomes" id="UP000717696"/>
    </source>
</evidence>
<dbReference type="InterPro" id="IPR014752">
    <property type="entry name" value="Arrestin-like_C"/>
</dbReference>
<sequence length="153" mass="16998">MRLEIVLEADVNAHSFRPRDRARGELLIWGHTFKKPPRITATLRGKLNVYSKRQTGGNSAYTGSACNGSDHVVYTLLEESKQIELTTKGSTLSSPNSRYSHEADYYAPFDFTFPGSNSCCPCQLPPSLEMTSSGLTIKVEYVIIVAVRHQVLC</sequence>
<dbReference type="AlphaFoldDB" id="A0A9P9DA29"/>
<keyword evidence="2" id="KW-1185">Reference proteome</keyword>